<dbReference type="Proteomes" id="UP000202176">
    <property type="component" value="Segment"/>
</dbReference>
<protein>
    <recommendedName>
        <fullName evidence="4">Transmembrane protein</fullName>
    </recommendedName>
</protein>
<evidence type="ECO:0000256" key="1">
    <source>
        <dbReference type="SAM" id="Phobius"/>
    </source>
</evidence>
<keyword evidence="3" id="KW-1185">Reference proteome</keyword>
<gene>
    <name evidence="2" type="ORF">pv_55</name>
</gene>
<keyword evidence="1" id="KW-1133">Transmembrane helix</keyword>
<dbReference type="RefSeq" id="YP_009000957.1">
    <property type="nucleotide sequence ID" value="NC_023423.1"/>
</dbReference>
<organism evidence="2 3">
    <name type="scientific">Pithovirus sibericum</name>
    <dbReference type="NCBI Taxonomy" id="1450746"/>
    <lineage>
        <taxon>Viruses</taxon>
        <taxon>Pithoviruses</taxon>
        <taxon>Orthopithovirinae</taxon>
        <taxon>Alphapithovirus</taxon>
        <taxon>Alphapithovirus sibericum</taxon>
    </lineage>
</organism>
<dbReference type="EMBL" id="KF740664">
    <property type="protein sequence ID" value="AHH01622.1"/>
    <property type="molecule type" value="Genomic_DNA"/>
</dbReference>
<reference evidence="2 3" key="1">
    <citation type="journal article" date="2014" name="Proc. Natl. Acad. Sci. U.S.A.">
        <title>Thirty-thousand-year-old distant relative of giant icosahedral DNA viruses with a pandoravirus morphology.</title>
        <authorList>
            <person name="Legendre M."/>
            <person name="Bartoli J."/>
            <person name="Shmakova L."/>
            <person name="Jeudy S."/>
            <person name="Labadie K."/>
            <person name="Adrait A."/>
            <person name="Lescot M."/>
            <person name="Poirot O."/>
            <person name="Bertaux L."/>
            <person name="Bruley C."/>
            <person name="Coute Y."/>
            <person name="Rivkina E."/>
            <person name="Abergel C."/>
            <person name="Claverie J.M."/>
        </authorList>
    </citation>
    <scope>NUCLEOTIDE SEQUENCE [LARGE SCALE GENOMIC DNA]</scope>
    <source>
        <strain evidence="2">P1084-T</strain>
    </source>
</reference>
<sequence length="109" mass="12170">MVLKLLLALFFLISVEANNCGDWGDKEGCSSACNCAWSWSNATCIYRHRVSDSECSSDLSLVVGLPIAGFILCIIAVALFLPCYFELRNVCRKPTPLEVWSDDEFEVRI</sequence>
<evidence type="ECO:0000313" key="2">
    <source>
        <dbReference type="EMBL" id="AHH01622.1"/>
    </source>
</evidence>
<dbReference type="GeneID" id="18266083"/>
<keyword evidence="1" id="KW-0812">Transmembrane</keyword>
<dbReference type="KEGG" id="vg:18266083"/>
<name>W5S5S1_9VIRU</name>
<evidence type="ECO:0008006" key="4">
    <source>
        <dbReference type="Google" id="ProtNLM"/>
    </source>
</evidence>
<evidence type="ECO:0000313" key="3">
    <source>
        <dbReference type="Proteomes" id="UP000202176"/>
    </source>
</evidence>
<proteinExistence type="predicted"/>
<feature type="transmembrane region" description="Helical" evidence="1">
    <location>
        <begin position="59"/>
        <end position="85"/>
    </location>
</feature>
<accession>W5S5S1</accession>
<keyword evidence="1" id="KW-0472">Membrane</keyword>